<evidence type="ECO:0000256" key="2">
    <source>
        <dbReference type="ARBA" id="ARBA00004370"/>
    </source>
</evidence>
<keyword evidence="6" id="KW-0418">Kinase</keyword>
<evidence type="ECO:0000256" key="1">
    <source>
        <dbReference type="ARBA" id="ARBA00000085"/>
    </source>
</evidence>
<evidence type="ECO:0000256" key="7">
    <source>
        <dbReference type="ARBA" id="ARBA00023012"/>
    </source>
</evidence>
<dbReference type="SMART" id="SM00388">
    <property type="entry name" value="HisKA"/>
    <property type="match status" value="1"/>
</dbReference>
<dbReference type="InterPro" id="IPR003661">
    <property type="entry name" value="HisK_dim/P_dom"/>
</dbReference>
<dbReference type="PROSITE" id="PS50109">
    <property type="entry name" value="HIS_KIN"/>
    <property type="match status" value="1"/>
</dbReference>
<dbReference type="SUPFAM" id="SSF47384">
    <property type="entry name" value="Homodimeric domain of signal transducing histidine kinase"/>
    <property type="match status" value="1"/>
</dbReference>
<dbReference type="InterPro" id="IPR036890">
    <property type="entry name" value="HATPase_C_sf"/>
</dbReference>
<dbReference type="Gene3D" id="6.10.340.10">
    <property type="match status" value="1"/>
</dbReference>
<reference evidence="14" key="1">
    <citation type="submission" date="2018-12" db="EMBL/GenBank/DDBJ databases">
        <title>Complete genome sequence of Roseovarius sp. MME-070.</title>
        <authorList>
            <person name="Nam Y.-D."/>
            <person name="Kang J."/>
            <person name="Chung W.-H."/>
            <person name="Park Y.S."/>
        </authorList>
    </citation>
    <scope>NUCLEOTIDE SEQUENCE [LARGE SCALE GENOMIC DNA]</scope>
    <source>
        <strain evidence="14">MME-070</strain>
    </source>
</reference>
<dbReference type="GO" id="GO:0016020">
    <property type="term" value="C:membrane"/>
    <property type="evidence" value="ECO:0007669"/>
    <property type="project" value="UniProtKB-SubCell"/>
</dbReference>
<dbReference type="EC" id="2.7.13.3" evidence="3"/>
<evidence type="ECO:0000256" key="10">
    <source>
        <dbReference type="SAM" id="Phobius"/>
    </source>
</evidence>
<evidence type="ECO:0000256" key="8">
    <source>
        <dbReference type="SAM" id="Coils"/>
    </source>
</evidence>
<feature type="domain" description="Histidine kinase" evidence="11">
    <location>
        <begin position="426"/>
        <end position="639"/>
    </location>
</feature>
<organism evidence="13 14">
    <name type="scientific">Roseovarius faecimaris</name>
    <dbReference type="NCBI Taxonomy" id="2494550"/>
    <lineage>
        <taxon>Bacteria</taxon>
        <taxon>Pseudomonadati</taxon>
        <taxon>Pseudomonadota</taxon>
        <taxon>Alphaproteobacteria</taxon>
        <taxon>Rhodobacterales</taxon>
        <taxon>Roseobacteraceae</taxon>
        <taxon>Roseovarius</taxon>
    </lineage>
</organism>
<evidence type="ECO:0000313" key="14">
    <source>
        <dbReference type="Proteomes" id="UP000428330"/>
    </source>
</evidence>
<dbReference type="EMBL" id="CP034348">
    <property type="protein sequence ID" value="QGX98502.1"/>
    <property type="molecule type" value="Genomic_DNA"/>
</dbReference>
<dbReference type="InterPro" id="IPR050736">
    <property type="entry name" value="Sensor_HK_Regulatory"/>
</dbReference>
<keyword evidence="7" id="KW-0902">Two-component regulatory system</keyword>
<dbReference type="Gene3D" id="1.10.287.130">
    <property type="match status" value="1"/>
</dbReference>
<sequence>MTRSKNPLASGIVRRLRVVFLSISLVLIAAIAIGVQQLLLLERSTRQLTQSSVPVFERAAELERSLKNLLLLLQQVDSMSELRSFKKVHDAFETQLALLRREMQSYTASDPGRHDTRDMLTALEEIERSAKTILTAKEAALNHTATIDRLEEQLAGLRINARHELERLSFINPRQDPGSDPPVGGPFQDPAAQPERSERTELSMVAILTELTLELEAVLDVAAGLRKEVSHEGLDQARSVLSFKLRGVTVLLGRLHDSPERAALARTVIQTRSLIFETPGLFSATQALHRELEVLEQEKLKQIAPIQAISTGSNRLTLSARAQVSKAGQELTHALDNLVIVVVFSGAVALLVILGALIFIVEHQINRRMAKLTRSVLAIAEGQNDTDVDVRGPDELGKIARALEVFKLNAHELQRSNTELEKFAYVAAHDLRSPLRAIQDLTDWTLEDPDTILSEDSQQNMRMLQQRTIRLNQLLSDLLEYSRVGKEASDITPVSLSSVVKDTAGLLDPEDHFKIRYKGVMTPVCTYVIPLRHILLNLVSNAIKHHDKAEGRITIRADVHAGRLTCRVCDDGPGIEPQYHDRIFNLFQTLRPRDEVEGSGLGLAIIRKLLEQHGGSIRVLSDPALGRGSEFVFTIPGQNQAETTLNIAA</sequence>
<evidence type="ECO:0000256" key="6">
    <source>
        <dbReference type="ARBA" id="ARBA00022777"/>
    </source>
</evidence>
<dbReference type="KEGG" id="rom:EI983_09495"/>
<dbReference type="Proteomes" id="UP000428330">
    <property type="component" value="Chromosome"/>
</dbReference>
<keyword evidence="10" id="KW-0812">Transmembrane</keyword>
<evidence type="ECO:0000259" key="11">
    <source>
        <dbReference type="PROSITE" id="PS50109"/>
    </source>
</evidence>
<feature type="region of interest" description="Disordered" evidence="9">
    <location>
        <begin position="171"/>
        <end position="198"/>
    </location>
</feature>
<dbReference type="InterPro" id="IPR004358">
    <property type="entry name" value="Sig_transdc_His_kin-like_C"/>
</dbReference>
<dbReference type="InterPro" id="IPR005467">
    <property type="entry name" value="His_kinase_dom"/>
</dbReference>
<dbReference type="CDD" id="cd00082">
    <property type="entry name" value="HisKA"/>
    <property type="match status" value="1"/>
</dbReference>
<evidence type="ECO:0000256" key="3">
    <source>
        <dbReference type="ARBA" id="ARBA00012438"/>
    </source>
</evidence>
<dbReference type="PROSITE" id="PS50885">
    <property type="entry name" value="HAMP"/>
    <property type="match status" value="1"/>
</dbReference>
<dbReference type="Gene3D" id="3.30.565.10">
    <property type="entry name" value="Histidine kinase-like ATPase, C-terminal domain"/>
    <property type="match status" value="1"/>
</dbReference>
<dbReference type="GO" id="GO:0000155">
    <property type="term" value="F:phosphorelay sensor kinase activity"/>
    <property type="evidence" value="ECO:0007669"/>
    <property type="project" value="InterPro"/>
</dbReference>
<evidence type="ECO:0000313" key="13">
    <source>
        <dbReference type="EMBL" id="QGX98502.1"/>
    </source>
</evidence>
<accession>A0A6I6IQG1</accession>
<comment type="catalytic activity">
    <reaction evidence="1">
        <text>ATP + protein L-histidine = ADP + protein N-phospho-L-histidine.</text>
        <dbReference type="EC" id="2.7.13.3"/>
    </reaction>
</comment>
<keyword evidence="10" id="KW-0472">Membrane</keyword>
<comment type="subcellular location">
    <subcellularLocation>
        <location evidence="2">Membrane</location>
    </subcellularLocation>
</comment>
<dbReference type="SUPFAM" id="SSF55874">
    <property type="entry name" value="ATPase domain of HSP90 chaperone/DNA topoisomerase II/histidine kinase"/>
    <property type="match status" value="1"/>
</dbReference>
<keyword evidence="8" id="KW-0175">Coiled coil</keyword>
<dbReference type="RefSeq" id="WP_157707142.1">
    <property type="nucleotide sequence ID" value="NZ_CP034348.1"/>
</dbReference>
<keyword evidence="5" id="KW-0808">Transferase</keyword>
<dbReference type="InterPro" id="IPR036097">
    <property type="entry name" value="HisK_dim/P_sf"/>
</dbReference>
<dbReference type="InterPro" id="IPR003660">
    <property type="entry name" value="HAMP_dom"/>
</dbReference>
<dbReference type="PRINTS" id="PR00344">
    <property type="entry name" value="BCTRLSENSOR"/>
</dbReference>
<keyword evidence="4" id="KW-0597">Phosphoprotein</keyword>
<dbReference type="AlphaFoldDB" id="A0A6I6IQG1"/>
<dbReference type="PANTHER" id="PTHR43711">
    <property type="entry name" value="TWO-COMPONENT HISTIDINE KINASE"/>
    <property type="match status" value="1"/>
</dbReference>
<evidence type="ECO:0000259" key="12">
    <source>
        <dbReference type="PROSITE" id="PS50885"/>
    </source>
</evidence>
<dbReference type="Pfam" id="PF00512">
    <property type="entry name" value="HisKA"/>
    <property type="match status" value="1"/>
</dbReference>
<evidence type="ECO:0000256" key="9">
    <source>
        <dbReference type="SAM" id="MobiDB-lite"/>
    </source>
</evidence>
<dbReference type="OrthoDB" id="7568856at2"/>
<feature type="transmembrane region" description="Helical" evidence="10">
    <location>
        <begin position="338"/>
        <end position="361"/>
    </location>
</feature>
<dbReference type="SMART" id="SM00304">
    <property type="entry name" value="HAMP"/>
    <property type="match status" value="1"/>
</dbReference>
<keyword evidence="14" id="KW-1185">Reference proteome</keyword>
<dbReference type="InterPro" id="IPR003594">
    <property type="entry name" value="HATPase_dom"/>
</dbReference>
<gene>
    <name evidence="13" type="ORF">EI983_09495</name>
</gene>
<name>A0A6I6IQG1_9RHOB</name>
<evidence type="ECO:0000256" key="5">
    <source>
        <dbReference type="ARBA" id="ARBA00022679"/>
    </source>
</evidence>
<feature type="domain" description="HAMP" evidence="12">
    <location>
        <begin position="363"/>
        <end position="415"/>
    </location>
</feature>
<dbReference type="PANTHER" id="PTHR43711:SF31">
    <property type="entry name" value="HISTIDINE KINASE"/>
    <property type="match status" value="1"/>
</dbReference>
<keyword evidence="10" id="KW-1133">Transmembrane helix</keyword>
<dbReference type="SMART" id="SM00387">
    <property type="entry name" value="HATPase_c"/>
    <property type="match status" value="1"/>
</dbReference>
<feature type="coiled-coil region" evidence="8">
    <location>
        <begin position="133"/>
        <end position="167"/>
    </location>
</feature>
<dbReference type="Pfam" id="PF02518">
    <property type="entry name" value="HATPase_c"/>
    <property type="match status" value="1"/>
</dbReference>
<protein>
    <recommendedName>
        <fullName evidence="3">histidine kinase</fullName>
        <ecNumber evidence="3">2.7.13.3</ecNumber>
    </recommendedName>
</protein>
<proteinExistence type="predicted"/>
<dbReference type="SUPFAM" id="SSF158472">
    <property type="entry name" value="HAMP domain-like"/>
    <property type="match status" value="1"/>
</dbReference>
<dbReference type="CDD" id="cd06225">
    <property type="entry name" value="HAMP"/>
    <property type="match status" value="1"/>
</dbReference>
<dbReference type="Pfam" id="PF00672">
    <property type="entry name" value="HAMP"/>
    <property type="match status" value="1"/>
</dbReference>
<evidence type="ECO:0000256" key="4">
    <source>
        <dbReference type="ARBA" id="ARBA00022553"/>
    </source>
</evidence>